<keyword evidence="6" id="KW-0238">DNA-binding</keyword>
<keyword evidence="4 11" id="KW-0347">Helicase</keyword>
<evidence type="ECO:0000256" key="4">
    <source>
        <dbReference type="ARBA" id="ARBA00022806"/>
    </source>
</evidence>
<evidence type="ECO:0000256" key="11">
    <source>
        <dbReference type="PROSITE-ProRule" id="PRU00560"/>
    </source>
</evidence>
<dbReference type="Pfam" id="PF00580">
    <property type="entry name" value="UvrD-helicase"/>
    <property type="match status" value="1"/>
</dbReference>
<evidence type="ECO:0000256" key="2">
    <source>
        <dbReference type="ARBA" id="ARBA00022741"/>
    </source>
</evidence>
<dbReference type="InterPro" id="IPR000212">
    <property type="entry name" value="DNA_helicase_UvrD/REP"/>
</dbReference>
<dbReference type="Gene3D" id="1.10.486.10">
    <property type="entry name" value="PCRA, domain 4"/>
    <property type="match status" value="1"/>
</dbReference>
<dbReference type="EMBL" id="QRPK01000055">
    <property type="protein sequence ID" value="RHM08213.1"/>
    <property type="molecule type" value="Genomic_DNA"/>
</dbReference>
<dbReference type="SUPFAM" id="SSF52540">
    <property type="entry name" value="P-loop containing nucleoside triphosphate hydrolases"/>
    <property type="match status" value="1"/>
</dbReference>
<dbReference type="Pfam" id="PF13361">
    <property type="entry name" value="UvrD_C"/>
    <property type="match status" value="1"/>
</dbReference>
<sequence>MEQKMQEFLAKYEIAPCEHIETVLDTSTTCLVVRGCVGSGKTQLFLSRLAYLLESEAAQKEQMLNLVVDASSARMMKQAYRERYGCEKTPNFVDIFSFAYRIVSFYDEKNQNTRKVFSNMQKAADKILRAQFKLICSNVEIERLLQKVYQCKLRLLNEKRIAEIKMDNIDFAAFYNAYEKFKKQKKIYDKADVLQEALHILMYDKEMLELYQQRFAYITIDDAQELSYAAQMLIRILQAHQAKLCAFVNPQVSCDLTYDADATIFDAWKDDYEDYKEVVLTTTHRLNSTLCELTNRFIPSTMTTASTEECEIKYKGFSEWKKMYDYALKRVEEKEEVAFLYREDAIAIPLIEHLVSNQIAVNFQWNIKSFLNDSIVKDMVNFLSLFINPRNMRAFFEVHKYMGLDMSNRMLLEIDGIMSDQPQMDIYQSIIASSYKASGKRLLSSYMEDIREVSGGTTFDMLQFVLEKFAYDANMRKERRTIQDPVWIALQILAAKYPDPREFLEVLRGLINISSSEHADVYVLPLRAAYGRQYSCVCMIDCFAHIYPKFKGNAYEGAFERRLFYMGMSRAVHHLELFTAKNCFGTRLEMSPYIYELHGKRKEASKPKAVSSRLREQDFKRGVRIEHASLGKGTIKRVKDGMMEVVFAEENKMLNIKLCIKNKLVKLV</sequence>
<evidence type="ECO:0000256" key="5">
    <source>
        <dbReference type="ARBA" id="ARBA00022840"/>
    </source>
</evidence>
<dbReference type="GO" id="GO:0016887">
    <property type="term" value="F:ATP hydrolysis activity"/>
    <property type="evidence" value="ECO:0007669"/>
    <property type="project" value="RHEA"/>
</dbReference>
<dbReference type="InterPro" id="IPR013986">
    <property type="entry name" value="DExx_box_DNA_helicase_dom_sf"/>
</dbReference>
<comment type="similarity">
    <text evidence="1">Belongs to the helicase family. UvrD subfamily.</text>
</comment>
<comment type="catalytic activity">
    <reaction evidence="10">
        <text>ATP + H2O = ADP + phosphate + H(+)</text>
        <dbReference type="Rhea" id="RHEA:13065"/>
        <dbReference type="ChEBI" id="CHEBI:15377"/>
        <dbReference type="ChEBI" id="CHEBI:15378"/>
        <dbReference type="ChEBI" id="CHEBI:30616"/>
        <dbReference type="ChEBI" id="CHEBI:43474"/>
        <dbReference type="ChEBI" id="CHEBI:456216"/>
        <dbReference type="EC" id="5.6.2.4"/>
    </reaction>
</comment>
<reference evidence="13 14" key="1">
    <citation type="submission" date="2018-08" db="EMBL/GenBank/DDBJ databases">
        <title>A genome reference for cultivated species of the human gut microbiota.</title>
        <authorList>
            <person name="Zou Y."/>
            <person name="Xue W."/>
            <person name="Luo G."/>
        </authorList>
    </citation>
    <scope>NUCLEOTIDE SEQUENCE [LARGE SCALE GENOMIC DNA]</scope>
    <source>
        <strain evidence="13 14">AF35-6BH</strain>
    </source>
</reference>
<evidence type="ECO:0000313" key="13">
    <source>
        <dbReference type="EMBL" id="RHM08213.1"/>
    </source>
</evidence>
<name>A0A415P677_9FIRM</name>
<keyword evidence="3 11" id="KW-0378">Hydrolase</keyword>
<dbReference type="GO" id="GO:0000725">
    <property type="term" value="P:recombinational repair"/>
    <property type="evidence" value="ECO:0007669"/>
    <property type="project" value="TreeGrafter"/>
</dbReference>
<dbReference type="GO" id="GO:0005524">
    <property type="term" value="F:ATP binding"/>
    <property type="evidence" value="ECO:0007669"/>
    <property type="project" value="UniProtKB-UniRule"/>
</dbReference>
<evidence type="ECO:0000256" key="3">
    <source>
        <dbReference type="ARBA" id="ARBA00022801"/>
    </source>
</evidence>
<proteinExistence type="inferred from homology"/>
<comment type="catalytic activity">
    <reaction evidence="8">
        <text>Couples ATP hydrolysis with the unwinding of duplex DNA by translocating in the 3'-5' direction.</text>
        <dbReference type="EC" id="5.6.2.4"/>
    </reaction>
</comment>
<dbReference type="OrthoDB" id="9810135at2"/>
<dbReference type="RefSeq" id="WP_118365803.1">
    <property type="nucleotide sequence ID" value="NZ_CAJKGD010000015.1"/>
</dbReference>
<evidence type="ECO:0000259" key="12">
    <source>
        <dbReference type="PROSITE" id="PS51198"/>
    </source>
</evidence>
<gene>
    <name evidence="13" type="ORF">DWZ83_08645</name>
</gene>
<protein>
    <recommendedName>
        <fullName evidence="9">DNA 3'-5' helicase</fullName>
        <ecNumber evidence="9">5.6.2.4</ecNumber>
    </recommendedName>
</protein>
<keyword evidence="2 11" id="KW-0547">Nucleotide-binding</keyword>
<dbReference type="Proteomes" id="UP000284868">
    <property type="component" value="Unassembled WGS sequence"/>
</dbReference>
<feature type="domain" description="UvrD-like helicase ATP-binding" evidence="12">
    <location>
        <begin position="14"/>
        <end position="287"/>
    </location>
</feature>
<dbReference type="InterPro" id="IPR014016">
    <property type="entry name" value="UvrD-like_ATP-bd"/>
</dbReference>
<evidence type="ECO:0000256" key="9">
    <source>
        <dbReference type="ARBA" id="ARBA00034808"/>
    </source>
</evidence>
<dbReference type="GO" id="GO:0003677">
    <property type="term" value="F:DNA binding"/>
    <property type="evidence" value="ECO:0007669"/>
    <property type="project" value="UniProtKB-KW"/>
</dbReference>
<keyword evidence="7" id="KW-0413">Isomerase</keyword>
<dbReference type="Gene3D" id="3.40.50.300">
    <property type="entry name" value="P-loop containing nucleotide triphosphate hydrolases"/>
    <property type="match status" value="2"/>
</dbReference>
<feature type="binding site" evidence="11">
    <location>
        <begin position="35"/>
        <end position="42"/>
    </location>
    <ligand>
        <name>ATP</name>
        <dbReference type="ChEBI" id="CHEBI:30616"/>
    </ligand>
</feature>
<dbReference type="GO" id="GO:0043138">
    <property type="term" value="F:3'-5' DNA helicase activity"/>
    <property type="evidence" value="ECO:0007669"/>
    <property type="project" value="UniProtKB-EC"/>
</dbReference>
<dbReference type="PROSITE" id="PS51198">
    <property type="entry name" value="UVRD_HELICASE_ATP_BIND"/>
    <property type="match status" value="1"/>
</dbReference>
<evidence type="ECO:0000256" key="7">
    <source>
        <dbReference type="ARBA" id="ARBA00023235"/>
    </source>
</evidence>
<organism evidence="13 14">
    <name type="scientific">Amedibacillus dolichus</name>
    <dbReference type="NCBI Taxonomy" id="31971"/>
    <lineage>
        <taxon>Bacteria</taxon>
        <taxon>Bacillati</taxon>
        <taxon>Bacillota</taxon>
        <taxon>Erysipelotrichia</taxon>
        <taxon>Erysipelotrichales</taxon>
        <taxon>Erysipelotrichaceae</taxon>
        <taxon>Amedibacillus</taxon>
    </lineage>
</organism>
<dbReference type="PANTHER" id="PTHR11070:SF2">
    <property type="entry name" value="ATP-DEPENDENT DNA HELICASE SRS2"/>
    <property type="match status" value="1"/>
</dbReference>
<dbReference type="AlphaFoldDB" id="A0A415P677"/>
<evidence type="ECO:0000256" key="10">
    <source>
        <dbReference type="ARBA" id="ARBA00048988"/>
    </source>
</evidence>
<dbReference type="PANTHER" id="PTHR11070">
    <property type="entry name" value="UVRD / RECB / PCRA DNA HELICASE FAMILY MEMBER"/>
    <property type="match status" value="1"/>
</dbReference>
<keyword evidence="14" id="KW-1185">Reference proteome</keyword>
<dbReference type="EC" id="5.6.2.4" evidence="9"/>
<evidence type="ECO:0000256" key="8">
    <source>
        <dbReference type="ARBA" id="ARBA00034617"/>
    </source>
</evidence>
<evidence type="ECO:0000256" key="1">
    <source>
        <dbReference type="ARBA" id="ARBA00009922"/>
    </source>
</evidence>
<accession>A0A415P677</accession>
<evidence type="ECO:0000256" key="6">
    <source>
        <dbReference type="ARBA" id="ARBA00023125"/>
    </source>
</evidence>
<keyword evidence="5 11" id="KW-0067">ATP-binding</keyword>
<evidence type="ECO:0000313" key="14">
    <source>
        <dbReference type="Proteomes" id="UP000284868"/>
    </source>
</evidence>
<dbReference type="InterPro" id="IPR027417">
    <property type="entry name" value="P-loop_NTPase"/>
</dbReference>
<dbReference type="InterPro" id="IPR014017">
    <property type="entry name" value="DNA_helicase_UvrD-like_C"/>
</dbReference>
<dbReference type="Gene3D" id="1.10.10.160">
    <property type="match status" value="1"/>
</dbReference>
<comment type="caution">
    <text evidence="13">The sequence shown here is derived from an EMBL/GenBank/DDBJ whole genome shotgun (WGS) entry which is preliminary data.</text>
</comment>